<dbReference type="InterPro" id="IPR041401">
    <property type="entry name" value="TseB-like_dom"/>
</dbReference>
<dbReference type="InterPro" id="IPR046350">
    <property type="entry name" value="Cystatin_sf"/>
</dbReference>
<dbReference type="Pfam" id="PF17881">
    <property type="entry name" value="TseB"/>
    <property type="match status" value="1"/>
</dbReference>
<evidence type="ECO:0000259" key="1">
    <source>
        <dbReference type="Pfam" id="PF17881"/>
    </source>
</evidence>
<gene>
    <name evidence="2" type="primary">ypmB</name>
    <name evidence="2" type="ORF">GCM10007968_10280</name>
</gene>
<dbReference type="RefSeq" id="WP_188802005.1">
    <property type="nucleotide sequence ID" value="NZ_BMOK01000003.1"/>
</dbReference>
<dbReference type="SUPFAM" id="SSF54403">
    <property type="entry name" value="Cystatin/monellin"/>
    <property type="match status" value="2"/>
</dbReference>
<evidence type="ECO:0000313" key="2">
    <source>
        <dbReference type="EMBL" id="GGL47995.1"/>
    </source>
</evidence>
<protein>
    <submittedName>
        <fullName evidence="2">Peptidase M4</fullName>
    </submittedName>
</protein>
<dbReference type="EMBL" id="BMOK01000003">
    <property type="protein sequence ID" value="GGL47995.1"/>
    <property type="molecule type" value="Genomic_DNA"/>
</dbReference>
<reference evidence="2" key="2">
    <citation type="submission" date="2020-09" db="EMBL/GenBank/DDBJ databases">
        <authorList>
            <person name="Sun Q."/>
            <person name="Ohkuma M."/>
        </authorList>
    </citation>
    <scope>NUCLEOTIDE SEQUENCE</scope>
    <source>
        <strain evidence="2">JCM 15325</strain>
    </source>
</reference>
<dbReference type="Proteomes" id="UP000654670">
    <property type="component" value="Unassembled WGS sequence"/>
</dbReference>
<accession>A0A917S279</accession>
<name>A0A917S279_9BACL</name>
<dbReference type="Gene3D" id="3.10.450.40">
    <property type="match status" value="2"/>
</dbReference>
<organism evidence="2 3">
    <name type="scientific">Sporolactobacillus putidus</name>
    <dbReference type="NCBI Taxonomy" id="492735"/>
    <lineage>
        <taxon>Bacteria</taxon>
        <taxon>Bacillati</taxon>
        <taxon>Bacillota</taxon>
        <taxon>Bacilli</taxon>
        <taxon>Bacillales</taxon>
        <taxon>Sporolactobacillaceae</taxon>
        <taxon>Sporolactobacillus</taxon>
    </lineage>
</organism>
<evidence type="ECO:0000313" key="3">
    <source>
        <dbReference type="Proteomes" id="UP000654670"/>
    </source>
</evidence>
<dbReference type="AlphaFoldDB" id="A0A917S279"/>
<feature type="domain" description="Cell wall elongation regulator TseB-like" evidence="1">
    <location>
        <begin position="37"/>
        <end position="80"/>
    </location>
</feature>
<reference evidence="2" key="1">
    <citation type="journal article" date="2014" name="Int. J. Syst. Evol. Microbiol.">
        <title>Complete genome sequence of Corynebacterium casei LMG S-19264T (=DSM 44701T), isolated from a smear-ripened cheese.</title>
        <authorList>
            <consortium name="US DOE Joint Genome Institute (JGI-PGF)"/>
            <person name="Walter F."/>
            <person name="Albersmeier A."/>
            <person name="Kalinowski J."/>
            <person name="Ruckert C."/>
        </authorList>
    </citation>
    <scope>NUCLEOTIDE SEQUENCE</scope>
    <source>
        <strain evidence="2">JCM 15325</strain>
    </source>
</reference>
<keyword evidence="3" id="KW-1185">Reference proteome</keyword>
<comment type="caution">
    <text evidence="2">The sequence shown here is derived from an EMBL/GenBank/DDBJ whole genome shotgun (WGS) entry which is preliminary data.</text>
</comment>
<sequence length="159" mass="17879">MKNWIIIGLPAVVLFAGWGSLQLYNSNMNYKNGLSGKAVAKADQQSHPDKIESVTYYNGTESYQVIKGKRNGVQMYFWVPDSKKGVYFTRVVKNGITSRQALQILAGMHLDVKTVLAVRLGAIQTTPIWEITFLNSRGNYNYVSINFDNGKEAQRILNI</sequence>
<proteinExistence type="predicted"/>